<comment type="similarity">
    <text evidence="1">Belongs to the type-I restriction system S methylase family.</text>
</comment>
<dbReference type="PANTHER" id="PTHR30408">
    <property type="entry name" value="TYPE-1 RESTRICTION ENZYME ECOKI SPECIFICITY PROTEIN"/>
    <property type="match status" value="1"/>
</dbReference>
<evidence type="ECO:0000256" key="1">
    <source>
        <dbReference type="ARBA" id="ARBA00010923"/>
    </source>
</evidence>
<dbReference type="AlphaFoldDB" id="A0A2S6A8Q7"/>
<dbReference type="Proteomes" id="UP000239874">
    <property type="component" value="Unassembled WGS sequence"/>
</dbReference>
<dbReference type="InterPro" id="IPR000055">
    <property type="entry name" value="Restrct_endonuc_typeI_TRD"/>
</dbReference>
<feature type="domain" description="Type I restriction modification DNA specificity" evidence="4">
    <location>
        <begin position="50"/>
        <end position="191"/>
    </location>
</feature>
<keyword evidence="3" id="KW-0238">DNA-binding</keyword>
<evidence type="ECO:0000313" key="6">
    <source>
        <dbReference type="Proteomes" id="UP000239874"/>
    </source>
</evidence>
<evidence type="ECO:0000259" key="4">
    <source>
        <dbReference type="Pfam" id="PF01420"/>
    </source>
</evidence>
<dbReference type="GO" id="GO:0003677">
    <property type="term" value="F:DNA binding"/>
    <property type="evidence" value="ECO:0007669"/>
    <property type="project" value="UniProtKB-KW"/>
</dbReference>
<protein>
    <recommendedName>
        <fullName evidence="4">Type I restriction modification DNA specificity domain-containing protein</fullName>
    </recommendedName>
</protein>
<dbReference type="GO" id="GO:0009307">
    <property type="term" value="P:DNA restriction-modification system"/>
    <property type="evidence" value="ECO:0007669"/>
    <property type="project" value="UniProtKB-KW"/>
</dbReference>
<dbReference type="EMBL" id="PSZC01000048">
    <property type="protein sequence ID" value="PPJ29410.1"/>
    <property type="molecule type" value="Genomic_DNA"/>
</dbReference>
<name>A0A2S6A8Q7_9NOCA</name>
<sequence length="216" mass="23411">MPVHRAPVPRTEGRQVKVVNGNERIALRELAQITPGPSGSLLDGLGDASDGVPVVTPSDITNGSEVDARTLRRLPDNDANRLARFTLRQDDIIMVRQGSLGRLTMVGPELAGALYNSSCARVRSDDRRVLPQYLFAYLSSSAVQEEILQRALQGTVPSINAALLGDLPVIVPPLETQEQVVAVIADVDELTLVHRATADRLDILKQALLDDLLRKA</sequence>
<organism evidence="5 6">
    <name type="scientific">Nocardia nova</name>
    <dbReference type="NCBI Taxonomy" id="37330"/>
    <lineage>
        <taxon>Bacteria</taxon>
        <taxon>Bacillati</taxon>
        <taxon>Actinomycetota</taxon>
        <taxon>Actinomycetes</taxon>
        <taxon>Mycobacteriales</taxon>
        <taxon>Nocardiaceae</taxon>
        <taxon>Nocardia</taxon>
    </lineage>
</organism>
<evidence type="ECO:0000256" key="2">
    <source>
        <dbReference type="ARBA" id="ARBA00022747"/>
    </source>
</evidence>
<gene>
    <name evidence="5" type="ORF">C5E45_34145</name>
</gene>
<evidence type="ECO:0000313" key="5">
    <source>
        <dbReference type="EMBL" id="PPJ29410.1"/>
    </source>
</evidence>
<keyword evidence="2" id="KW-0680">Restriction system</keyword>
<dbReference type="InterPro" id="IPR044946">
    <property type="entry name" value="Restrct_endonuc_typeI_TRD_sf"/>
</dbReference>
<reference evidence="5 6" key="1">
    <citation type="submission" date="2018-02" db="EMBL/GenBank/DDBJ databases">
        <title>8 Nocardia nova and 1 Nocardia cyriacigeorgica strain used for evolution to TMP-SMX.</title>
        <authorList>
            <person name="Mehta H."/>
            <person name="Weng J."/>
            <person name="Shamoo Y."/>
        </authorList>
    </citation>
    <scope>NUCLEOTIDE SEQUENCE [LARGE SCALE GENOMIC DNA]</scope>
    <source>
        <strain evidence="5 6">MDA3139</strain>
    </source>
</reference>
<comment type="caution">
    <text evidence="5">The sequence shown here is derived from an EMBL/GenBank/DDBJ whole genome shotgun (WGS) entry which is preliminary data.</text>
</comment>
<dbReference type="SUPFAM" id="SSF116734">
    <property type="entry name" value="DNA methylase specificity domain"/>
    <property type="match status" value="1"/>
</dbReference>
<proteinExistence type="inferred from homology"/>
<evidence type="ECO:0000256" key="3">
    <source>
        <dbReference type="ARBA" id="ARBA00023125"/>
    </source>
</evidence>
<dbReference type="Pfam" id="PF01420">
    <property type="entry name" value="Methylase_S"/>
    <property type="match status" value="1"/>
</dbReference>
<accession>A0A2S6A8Q7</accession>
<dbReference type="Gene3D" id="3.90.220.20">
    <property type="entry name" value="DNA methylase specificity domains"/>
    <property type="match status" value="1"/>
</dbReference>
<dbReference type="PANTHER" id="PTHR30408:SF12">
    <property type="entry name" value="TYPE I RESTRICTION ENZYME MJAVIII SPECIFICITY SUBUNIT"/>
    <property type="match status" value="1"/>
</dbReference>
<dbReference type="InterPro" id="IPR052021">
    <property type="entry name" value="Type-I_RS_S_subunit"/>
</dbReference>